<protein>
    <submittedName>
        <fullName evidence="2">Uncharacterized protein</fullName>
    </submittedName>
</protein>
<dbReference type="AlphaFoldDB" id="A0A7W6D1X4"/>
<accession>A0A7W6D1X4</accession>
<proteinExistence type="predicted"/>
<dbReference type="Proteomes" id="UP000528964">
    <property type="component" value="Unassembled WGS sequence"/>
</dbReference>
<feature type="region of interest" description="Disordered" evidence="1">
    <location>
        <begin position="1"/>
        <end position="28"/>
    </location>
</feature>
<evidence type="ECO:0000313" key="2">
    <source>
        <dbReference type="EMBL" id="MBB3974409.1"/>
    </source>
</evidence>
<feature type="region of interest" description="Disordered" evidence="1">
    <location>
        <begin position="142"/>
        <end position="169"/>
    </location>
</feature>
<name>A0A7W6D1X4_9HYPH</name>
<dbReference type="EMBL" id="JACIDR010000006">
    <property type="protein sequence ID" value="MBB3974409.1"/>
    <property type="molecule type" value="Genomic_DNA"/>
</dbReference>
<feature type="compositionally biased region" description="Low complexity" evidence="1">
    <location>
        <begin position="110"/>
        <end position="121"/>
    </location>
</feature>
<comment type="caution">
    <text evidence="2">The sequence shown here is derived from an EMBL/GenBank/DDBJ whole genome shotgun (WGS) entry which is preliminary data.</text>
</comment>
<dbReference type="RefSeq" id="WP_183396267.1">
    <property type="nucleotide sequence ID" value="NZ_JACIDR010000006.1"/>
</dbReference>
<keyword evidence="3" id="KW-1185">Reference proteome</keyword>
<gene>
    <name evidence="2" type="ORF">GGR24_003090</name>
</gene>
<feature type="region of interest" description="Disordered" evidence="1">
    <location>
        <begin position="96"/>
        <end position="122"/>
    </location>
</feature>
<sequence>MPSSEAQPVLRGRTLSAAGGVTAPRKRRREVDHLAGPARFGRAQAGKVPVCGINLGAEPGVARRKIAYLAENVGFCEHLSARADADYLLALAGAPPNGDSVLRPSDAGRRGTAASAGSPRACGRRLQSRRRFCGAPVLLLDKPASSLDPRTTADFNALPSKARDRGAAA</sequence>
<evidence type="ECO:0000313" key="3">
    <source>
        <dbReference type="Proteomes" id="UP000528964"/>
    </source>
</evidence>
<evidence type="ECO:0000256" key="1">
    <source>
        <dbReference type="SAM" id="MobiDB-lite"/>
    </source>
</evidence>
<reference evidence="2 3" key="1">
    <citation type="submission" date="2020-08" db="EMBL/GenBank/DDBJ databases">
        <title>Genomic Encyclopedia of Type Strains, Phase IV (KMG-IV): sequencing the most valuable type-strain genomes for metagenomic binning, comparative biology and taxonomic classification.</title>
        <authorList>
            <person name="Goeker M."/>
        </authorList>
    </citation>
    <scope>NUCLEOTIDE SEQUENCE [LARGE SCALE GENOMIC DNA]</scope>
    <source>
        <strain evidence="2 3">DSM 25481</strain>
    </source>
</reference>
<organism evidence="2 3">
    <name type="scientific">Hansschlegelia beijingensis</name>
    <dbReference type="NCBI Taxonomy" id="1133344"/>
    <lineage>
        <taxon>Bacteria</taxon>
        <taxon>Pseudomonadati</taxon>
        <taxon>Pseudomonadota</taxon>
        <taxon>Alphaproteobacteria</taxon>
        <taxon>Hyphomicrobiales</taxon>
        <taxon>Methylopilaceae</taxon>
        <taxon>Hansschlegelia</taxon>
    </lineage>
</organism>